<feature type="domain" description="DUF1707" evidence="2">
    <location>
        <begin position="7"/>
        <end position="59"/>
    </location>
</feature>
<keyword evidence="1" id="KW-1133">Transmembrane helix</keyword>
<evidence type="ECO:0000256" key="1">
    <source>
        <dbReference type="SAM" id="Phobius"/>
    </source>
</evidence>
<keyword evidence="1" id="KW-0472">Membrane</keyword>
<accession>A0ABV9U2X3</accession>
<dbReference type="Pfam" id="PF08044">
    <property type="entry name" value="DUF1707"/>
    <property type="match status" value="1"/>
</dbReference>
<organism evidence="3 4">
    <name type="scientific">Actinomadura gamaensis</name>
    <dbReference type="NCBI Taxonomy" id="1763541"/>
    <lineage>
        <taxon>Bacteria</taxon>
        <taxon>Bacillati</taxon>
        <taxon>Actinomycetota</taxon>
        <taxon>Actinomycetes</taxon>
        <taxon>Streptosporangiales</taxon>
        <taxon>Thermomonosporaceae</taxon>
        <taxon>Actinomadura</taxon>
    </lineage>
</organism>
<dbReference type="EMBL" id="JBHSIT010000007">
    <property type="protein sequence ID" value="MFC4910756.1"/>
    <property type="molecule type" value="Genomic_DNA"/>
</dbReference>
<dbReference type="InterPro" id="IPR012551">
    <property type="entry name" value="DUF1707_SHOCT-like"/>
</dbReference>
<name>A0ABV9U2X3_9ACTN</name>
<dbReference type="PANTHER" id="PTHR40763">
    <property type="entry name" value="MEMBRANE PROTEIN-RELATED"/>
    <property type="match status" value="1"/>
</dbReference>
<sequence length="146" mass="16093">MASNPDIRASDADRDRVAASLREHTADGRLTLTELEERLEATYSAKTMGELQQLTADLPEADLHHRPIPAYQRTTVAPRSSGGSIWYGTRAMWSAWAVVSALNIAIWAIIAVTAPVVPYPWWLWVAGPWGVLLLLRSLFGAGGDRR</sequence>
<evidence type="ECO:0000313" key="3">
    <source>
        <dbReference type="EMBL" id="MFC4910756.1"/>
    </source>
</evidence>
<comment type="caution">
    <text evidence="3">The sequence shown here is derived from an EMBL/GenBank/DDBJ whole genome shotgun (WGS) entry which is preliminary data.</text>
</comment>
<dbReference type="RefSeq" id="WP_378259344.1">
    <property type="nucleotide sequence ID" value="NZ_JBHSIT010000007.1"/>
</dbReference>
<keyword evidence="1" id="KW-0812">Transmembrane</keyword>
<feature type="transmembrane region" description="Helical" evidence="1">
    <location>
        <begin position="93"/>
        <end position="115"/>
    </location>
</feature>
<keyword evidence="4" id="KW-1185">Reference proteome</keyword>
<reference evidence="4" key="1">
    <citation type="journal article" date="2019" name="Int. J. Syst. Evol. Microbiol.">
        <title>The Global Catalogue of Microorganisms (GCM) 10K type strain sequencing project: providing services to taxonomists for standard genome sequencing and annotation.</title>
        <authorList>
            <consortium name="The Broad Institute Genomics Platform"/>
            <consortium name="The Broad Institute Genome Sequencing Center for Infectious Disease"/>
            <person name="Wu L."/>
            <person name="Ma J."/>
        </authorList>
    </citation>
    <scope>NUCLEOTIDE SEQUENCE [LARGE SCALE GENOMIC DNA]</scope>
    <source>
        <strain evidence="4">KLKA75</strain>
    </source>
</reference>
<evidence type="ECO:0000259" key="2">
    <source>
        <dbReference type="Pfam" id="PF08044"/>
    </source>
</evidence>
<feature type="transmembrane region" description="Helical" evidence="1">
    <location>
        <begin position="121"/>
        <end position="139"/>
    </location>
</feature>
<dbReference type="PANTHER" id="PTHR40763:SF4">
    <property type="entry name" value="DUF1707 DOMAIN-CONTAINING PROTEIN"/>
    <property type="match status" value="1"/>
</dbReference>
<evidence type="ECO:0000313" key="4">
    <source>
        <dbReference type="Proteomes" id="UP001595872"/>
    </source>
</evidence>
<gene>
    <name evidence="3" type="ORF">ACFPCY_25805</name>
</gene>
<dbReference type="Proteomes" id="UP001595872">
    <property type="component" value="Unassembled WGS sequence"/>
</dbReference>
<protein>
    <submittedName>
        <fullName evidence="3">DUF1707 domain-containing protein</fullName>
    </submittedName>
</protein>
<proteinExistence type="predicted"/>